<dbReference type="PANTHER" id="PTHR21716:SF53">
    <property type="entry name" value="PERMEASE PERM-RELATED"/>
    <property type="match status" value="1"/>
</dbReference>
<dbReference type="InterPro" id="IPR002549">
    <property type="entry name" value="AI-2E-like"/>
</dbReference>
<accession>A0ABP8IMT5</accession>
<evidence type="ECO:0000256" key="5">
    <source>
        <dbReference type="ARBA" id="ARBA00022692"/>
    </source>
</evidence>
<keyword evidence="4" id="KW-1003">Cell membrane</keyword>
<keyword evidence="5 8" id="KW-0812">Transmembrane</keyword>
<feature type="transmembrane region" description="Helical" evidence="8">
    <location>
        <begin position="227"/>
        <end position="248"/>
    </location>
</feature>
<dbReference type="PANTHER" id="PTHR21716">
    <property type="entry name" value="TRANSMEMBRANE PROTEIN"/>
    <property type="match status" value="1"/>
</dbReference>
<evidence type="ECO:0000256" key="8">
    <source>
        <dbReference type="SAM" id="Phobius"/>
    </source>
</evidence>
<dbReference type="Proteomes" id="UP001501153">
    <property type="component" value="Unassembled WGS sequence"/>
</dbReference>
<name>A0ABP8IMT5_9BACT</name>
<evidence type="ECO:0000256" key="3">
    <source>
        <dbReference type="ARBA" id="ARBA00022448"/>
    </source>
</evidence>
<feature type="transmembrane region" description="Helical" evidence="8">
    <location>
        <begin position="145"/>
        <end position="164"/>
    </location>
</feature>
<comment type="caution">
    <text evidence="9">The sequence shown here is derived from an EMBL/GenBank/DDBJ whole genome shotgun (WGS) entry which is preliminary data.</text>
</comment>
<feature type="transmembrane region" description="Helical" evidence="8">
    <location>
        <begin position="296"/>
        <end position="317"/>
    </location>
</feature>
<evidence type="ECO:0000256" key="6">
    <source>
        <dbReference type="ARBA" id="ARBA00022989"/>
    </source>
</evidence>
<keyword evidence="7 8" id="KW-0472">Membrane</keyword>
<keyword evidence="3" id="KW-0813">Transport</keyword>
<protein>
    <submittedName>
        <fullName evidence="9">AI-2E family transporter</fullName>
    </submittedName>
</protein>
<comment type="similarity">
    <text evidence="2">Belongs to the autoinducer-2 exporter (AI-2E) (TC 2.A.86) family.</text>
</comment>
<gene>
    <name evidence="9" type="ORF">GCM10023185_32570</name>
</gene>
<proteinExistence type="inferred from homology"/>
<dbReference type="RefSeq" id="WP_345237168.1">
    <property type="nucleotide sequence ID" value="NZ_BAABGZ010000069.1"/>
</dbReference>
<sequence length="362" mass="39543">MRSITLPRANGLLLLAVLILATLYFGRLFLMPLAFAGLLAMLLRPVSNWLERRGLGRALAALLCLLVVLAVLSALGWMIAEQGSNISDDWPQLKKQFFAELGKVQQQVQERFGVGPKKQMSFLQEQMANATAAVKRFVAATLKGLLGALGGFLLVLLYLFFLLWQRHRLRQFALKLVEPENRGEVAHILEQVSKVGGQYLIGRFVSMFFIATVYAIGFTIIGLKNALLLSVIAVLPTIVPYVGAYIGAAFPLAMALAAGEPGTVLPTVGVIILAQFIDNNIIEPIAMGSALHLNPFFTIIAVVAGELIWGVPGMILFEPLFAIIRIACSHVPALQPYAELLGDEDEEPGWLKKVKGLFKRKA</sequence>
<evidence type="ECO:0000313" key="10">
    <source>
        <dbReference type="Proteomes" id="UP001501153"/>
    </source>
</evidence>
<dbReference type="Pfam" id="PF01594">
    <property type="entry name" value="AI-2E_transport"/>
    <property type="match status" value="1"/>
</dbReference>
<feature type="transmembrane region" description="Helical" evidence="8">
    <location>
        <begin position="200"/>
        <end position="221"/>
    </location>
</feature>
<evidence type="ECO:0000256" key="4">
    <source>
        <dbReference type="ARBA" id="ARBA00022475"/>
    </source>
</evidence>
<evidence type="ECO:0000256" key="2">
    <source>
        <dbReference type="ARBA" id="ARBA00009773"/>
    </source>
</evidence>
<keyword evidence="10" id="KW-1185">Reference proteome</keyword>
<keyword evidence="6 8" id="KW-1133">Transmembrane helix</keyword>
<feature type="transmembrane region" description="Helical" evidence="8">
    <location>
        <begin position="255"/>
        <end position="276"/>
    </location>
</feature>
<feature type="transmembrane region" description="Helical" evidence="8">
    <location>
        <begin position="12"/>
        <end position="43"/>
    </location>
</feature>
<feature type="transmembrane region" description="Helical" evidence="8">
    <location>
        <begin position="55"/>
        <end position="80"/>
    </location>
</feature>
<comment type="subcellular location">
    <subcellularLocation>
        <location evidence="1">Cell membrane</location>
        <topology evidence="1">Multi-pass membrane protein</topology>
    </subcellularLocation>
</comment>
<reference evidence="10" key="1">
    <citation type="journal article" date="2019" name="Int. J. Syst. Evol. Microbiol.">
        <title>The Global Catalogue of Microorganisms (GCM) 10K type strain sequencing project: providing services to taxonomists for standard genome sequencing and annotation.</title>
        <authorList>
            <consortium name="The Broad Institute Genomics Platform"/>
            <consortium name="The Broad Institute Genome Sequencing Center for Infectious Disease"/>
            <person name="Wu L."/>
            <person name="Ma J."/>
        </authorList>
    </citation>
    <scope>NUCLEOTIDE SEQUENCE [LARGE SCALE GENOMIC DNA]</scope>
    <source>
        <strain evidence="10">JCM 17923</strain>
    </source>
</reference>
<evidence type="ECO:0000313" key="9">
    <source>
        <dbReference type="EMBL" id="GAA4363645.1"/>
    </source>
</evidence>
<organism evidence="9 10">
    <name type="scientific">Hymenobacter saemangeumensis</name>
    <dbReference type="NCBI Taxonomy" id="1084522"/>
    <lineage>
        <taxon>Bacteria</taxon>
        <taxon>Pseudomonadati</taxon>
        <taxon>Bacteroidota</taxon>
        <taxon>Cytophagia</taxon>
        <taxon>Cytophagales</taxon>
        <taxon>Hymenobacteraceae</taxon>
        <taxon>Hymenobacter</taxon>
    </lineage>
</organism>
<dbReference type="EMBL" id="BAABGZ010000069">
    <property type="protein sequence ID" value="GAA4363645.1"/>
    <property type="molecule type" value="Genomic_DNA"/>
</dbReference>
<evidence type="ECO:0000256" key="1">
    <source>
        <dbReference type="ARBA" id="ARBA00004651"/>
    </source>
</evidence>
<evidence type="ECO:0000256" key="7">
    <source>
        <dbReference type="ARBA" id="ARBA00023136"/>
    </source>
</evidence>